<dbReference type="AlphaFoldDB" id="A0A397WAS9"/>
<dbReference type="InterPro" id="IPR006597">
    <property type="entry name" value="Sel1-like"/>
</dbReference>
<dbReference type="OrthoDB" id="2436573at2759"/>
<dbReference type="PANTHER" id="PTHR43628">
    <property type="entry name" value="ACTIVATOR OF C KINASE PROTEIN 1-RELATED"/>
    <property type="match status" value="1"/>
</dbReference>
<dbReference type="SUPFAM" id="SSF81901">
    <property type="entry name" value="HCP-like"/>
    <property type="match status" value="1"/>
</dbReference>
<sequence length="119" mass="13898">MTDNSNQEDNKLQNFPSEIIKELCNLSIPNKKESNTNNFINWCLNDEINPTIQIILANCYRFGKWIEKDDNKAFIYYQKSADIEYDEGIFGVGFCYEKGIGVEKDEHKAFSYYQKSADE</sequence>
<protein>
    <recommendedName>
        <fullName evidence="4">HCP-like protein</fullName>
    </recommendedName>
</protein>
<evidence type="ECO:0008006" key="4">
    <source>
        <dbReference type="Google" id="ProtNLM"/>
    </source>
</evidence>
<dbReference type="Pfam" id="PF08238">
    <property type="entry name" value="Sel1"/>
    <property type="match status" value="2"/>
</dbReference>
<accession>A0A397WAS9</accession>
<dbReference type="SMART" id="SM00671">
    <property type="entry name" value="SEL1"/>
    <property type="match status" value="2"/>
</dbReference>
<dbReference type="PANTHER" id="PTHR43628:SF1">
    <property type="entry name" value="CHITIN SYNTHASE REGULATORY FACTOR 2-RELATED"/>
    <property type="match status" value="1"/>
</dbReference>
<dbReference type="InterPro" id="IPR052945">
    <property type="entry name" value="Mitotic_Regulator"/>
</dbReference>
<proteinExistence type="predicted"/>
<dbReference type="Gene3D" id="1.25.40.10">
    <property type="entry name" value="Tetratricopeptide repeat domain"/>
    <property type="match status" value="1"/>
</dbReference>
<evidence type="ECO:0000313" key="1">
    <source>
        <dbReference type="EMBL" id="RIB00363.1"/>
    </source>
</evidence>
<reference evidence="2 3" key="1">
    <citation type="submission" date="2018-06" db="EMBL/GenBank/DDBJ databases">
        <title>Comparative genomics reveals the genomic features of Rhizophagus irregularis, R. cerebriforme, R. diaphanum and Gigaspora rosea, and their symbiotic lifestyle signature.</title>
        <authorList>
            <person name="Morin E."/>
            <person name="San Clemente H."/>
            <person name="Chen E.C.H."/>
            <person name="De La Providencia I."/>
            <person name="Hainaut M."/>
            <person name="Kuo A."/>
            <person name="Kohler A."/>
            <person name="Murat C."/>
            <person name="Tang N."/>
            <person name="Roy S."/>
            <person name="Loubradou J."/>
            <person name="Henrissat B."/>
            <person name="Grigoriev I.V."/>
            <person name="Corradi N."/>
            <person name="Roux C."/>
            <person name="Martin F.M."/>
        </authorList>
    </citation>
    <scope>NUCLEOTIDE SEQUENCE [LARGE SCALE GENOMIC DNA]</scope>
    <source>
        <strain evidence="2 3">DAOM 194757</strain>
    </source>
</reference>
<evidence type="ECO:0000313" key="2">
    <source>
        <dbReference type="EMBL" id="RIB30739.1"/>
    </source>
</evidence>
<evidence type="ECO:0000313" key="3">
    <source>
        <dbReference type="Proteomes" id="UP000266673"/>
    </source>
</evidence>
<organism evidence="2 3">
    <name type="scientific">Gigaspora rosea</name>
    <dbReference type="NCBI Taxonomy" id="44941"/>
    <lineage>
        <taxon>Eukaryota</taxon>
        <taxon>Fungi</taxon>
        <taxon>Fungi incertae sedis</taxon>
        <taxon>Mucoromycota</taxon>
        <taxon>Glomeromycotina</taxon>
        <taxon>Glomeromycetes</taxon>
        <taxon>Diversisporales</taxon>
        <taxon>Gigasporaceae</taxon>
        <taxon>Gigaspora</taxon>
    </lineage>
</organism>
<dbReference type="EMBL" id="QKWP01000006">
    <property type="protein sequence ID" value="RIB30739.1"/>
    <property type="molecule type" value="Genomic_DNA"/>
</dbReference>
<gene>
    <name evidence="2" type="ORF">C2G38_2151872</name>
    <name evidence="1" type="ORF">C2G38_2234566</name>
</gene>
<keyword evidence="3" id="KW-1185">Reference proteome</keyword>
<name>A0A397WAS9_9GLOM</name>
<dbReference type="InterPro" id="IPR011990">
    <property type="entry name" value="TPR-like_helical_dom_sf"/>
</dbReference>
<comment type="caution">
    <text evidence="2">The sequence shown here is derived from an EMBL/GenBank/DDBJ whole genome shotgun (WGS) entry which is preliminary data.</text>
</comment>
<dbReference type="Proteomes" id="UP000266673">
    <property type="component" value="Unassembled WGS sequence"/>
</dbReference>
<dbReference type="EMBL" id="QKWP01004379">
    <property type="protein sequence ID" value="RIB00363.1"/>
    <property type="molecule type" value="Genomic_DNA"/>
</dbReference>